<accession>A0A7V7PSU2</accession>
<evidence type="ECO:0000313" key="3">
    <source>
        <dbReference type="Proteomes" id="UP000432089"/>
    </source>
</evidence>
<dbReference type="RefSeq" id="WP_150967584.1">
    <property type="nucleotide sequence ID" value="NZ_VZDO01000001.1"/>
</dbReference>
<feature type="compositionally biased region" description="Basic and acidic residues" evidence="1">
    <location>
        <begin position="29"/>
        <end position="38"/>
    </location>
</feature>
<gene>
    <name evidence="2" type="ORF">F6X38_00520</name>
</gene>
<feature type="compositionally biased region" description="Acidic residues" evidence="1">
    <location>
        <begin position="39"/>
        <end position="48"/>
    </location>
</feature>
<dbReference type="Proteomes" id="UP000432089">
    <property type="component" value="Unassembled WGS sequence"/>
</dbReference>
<protein>
    <submittedName>
        <fullName evidence="2">Uncharacterized protein</fullName>
    </submittedName>
</protein>
<evidence type="ECO:0000313" key="2">
    <source>
        <dbReference type="EMBL" id="KAB0682612.1"/>
    </source>
</evidence>
<dbReference type="AlphaFoldDB" id="A0A7V7PSU2"/>
<proteinExistence type="predicted"/>
<dbReference type="EMBL" id="VZDO01000001">
    <property type="protein sequence ID" value="KAB0682612.1"/>
    <property type="molecule type" value="Genomic_DNA"/>
</dbReference>
<reference evidence="2 3" key="1">
    <citation type="submission" date="2019-09" db="EMBL/GenBank/DDBJ databases">
        <title>YIM 132180 draft genome.</title>
        <authorList>
            <person name="Zhang K."/>
        </authorList>
    </citation>
    <scope>NUCLEOTIDE SEQUENCE [LARGE SCALE GENOMIC DNA]</scope>
    <source>
        <strain evidence="2 3">YIM 132180</strain>
    </source>
</reference>
<evidence type="ECO:0000256" key="1">
    <source>
        <dbReference type="SAM" id="MobiDB-lite"/>
    </source>
</evidence>
<name>A0A7V7PSU2_9HYPH</name>
<keyword evidence="3" id="KW-1185">Reference proteome</keyword>
<feature type="compositionally biased region" description="Polar residues" evidence="1">
    <location>
        <begin position="1"/>
        <end position="12"/>
    </location>
</feature>
<feature type="region of interest" description="Disordered" evidence="1">
    <location>
        <begin position="1"/>
        <end position="67"/>
    </location>
</feature>
<sequence length="67" mass="7162">MSKLDQGSNATSDRSKGAPEPAIPADPQPRGDQERPMTDEEQLDEGLDETFPASDPIAPSRIDGPNN</sequence>
<comment type="caution">
    <text evidence="2">The sequence shown here is derived from an EMBL/GenBank/DDBJ whole genome shotgun (WGS) entry which is preliminary data.</text>
</comment>
<organism evidence="2 3">
    <name type="scientific">Plantimonas leprariae</name>
    <dbReference type="NCBI Taxonomy" id="2615207"/>
    <lineage>
        <taxon>Bacteria</taxon>
        <taxon>Pseudomonadati</taxon>
        <taxon>Pseudomonadota</taxon>
        <taxon>Alphaproteobacteria</taxon>
        <taxon>Hyphomicrobiales</taxon>
        <taxon>Aurantimonadaceae</taxon>
        <taxon>Plantimonas</taxon>
    </lineage>
</organism>